<evidence type="ECO:0000313" key="3">
    <source>
        <dbReference type="Proteomes" id="UP000070501"/>
    </source>
</evidence>
<dbReference type="InterPro" id="IPR024316">
    <property type="entry name" value="APQ12"/>
</dbReference>
<feature type="transmembrane region" description="Helical" evidence="1">
    <location>
        <begin position="40"/>
        <end position="62"/>
    </location>
</feature>
<dbReference type="Proteomes" id="UP000070501">
    <property type="component" value="Unassembled WGS sequence"/>
</dbReference>
<dbReference type="InParanoid" id="A0A136IMS4"/>
<feature type="transmembrane region" description="Helical" evidence="1">
    <location>
        <begin position="68"/>
        <end position="86"/>
    </location>
</feature>
<accession>A0A136IMS4</accession>
<dbReference type="OrthoDB" id="3559694at2759"/>
<keyword evidence="1" id="KW-0472">Membrane</keyword>
<feature type="transmembrane region" description="Helical" evidence="1">
    <location>
        <begin position="98"/>
        <end position="116"/>
    </location>
</feature>
<protein>
    <recommendedName>
        <fullName evidence="4">Nuclear pore assembly and biogenesis-domain-containing protein</fullName>
    </recommendedName>
</protein>
<dbReference type="AlphaFoldDB" id="A0A136IMS4"/>
<evidence type="ECO:0000313" key="2">
    <source>
        <dbReference type="EMBL" id="KXJ86134.1"/>
    </source>
</evidence>
<sequence>MTTGFLPENTISFLQEHILSPQTPVQIIYQQFLSLTRSSLAAFVAAVAPIVTPIIDRLVATLSSSPDFVLFGALLVLIVLTIQIALFVQRTMLYVTRLFFRMLGWALVVAALAAVWQRGPEATARDAVVVASKLAGYASVVKDIWWSEYQKYDAQTRGQTVPGWSGNAGAGGASAGSGYRYGNR</sequence>
<gene>
    <name evidence="2" type="ORF">Micbo1qcDRAFT_36577</name>
</gene>
<reference evidence="3" key="1">
    <citation type="submission" date="2016-02" db="EMBL/GenBank/DDBJ databases">
        <title>Draft genome sequence of Microdochium bolleyi, a fungal endophyte of beachgrass.</title>
        <authorList>
            <consortium name="DOE Joint Genome Institute"/>
            <person name="David A.S."/>
            <person name="May G."/>
            <person name="Haridas S."/>
            <person name="Lim J."/>
            <person name="Wang M."/>
            <person name="Labutti K."/>
            <person name="Lipzen A."/>
            <person name="Barry K."/>
            <person name="Grigoriev I.V."/>
        </authorList>
    </citation>
    <scope>NUCLEOTIDE SEQUENCE [LARGE SCALE GENOMIC DNA]</scope>
    <source>
        <strain evidence="3">J235TASD1</strain>
    </source>
</reference>
<keyword evidence="1" id="KW-0812">Transmembrane</keyword>
<evidence type="ECO:0000256" key="1">
    <source>
        <dbReference type="SAM" id="Phobius"/>
    </source>
</evidence>
<dbReference type="Pfam" id="PF12716">
    <property type="entry name" value="Apq12"/>
    <property type="match status" value="1"/>
</dbReference>
<name>A0A136IMS4_9PEZI</name>
<dbReference type="EMBL" id="KQ964270">
    <property type="protein sequence ID" value="KXJ86134.1"/>
    <property type="molecule type" value="Genomic_DNA"/>
</dbReference>
<proteinExistence type="predicted"/>
<evidence type="ECO:0008006" key="4">
    <source>
        <dbReference type="Google" id="ProtNLM"/>
    </source>
</evidence>
<keyword evidence="1" id="KW-1133">Transmembrane helix</keyword>
<keyword evidence="3" id="KW-1185">Reference proteome</keyword>
<organism evidence="2 3">
    <name type="scientific">Microdochium bolleyi</name>
    <dbReference type="NCBI Taxonomy" id="196109"/>
    <lineage>
        <taxon>Eukaryota</taxon>
        <taxon>Fungi</taxon>
        <taxon>Dikarya</taxon>
        <taxon>Ascomycota</taxon>
        <taxon>Pezizomycotina</taxon>
        <taxon>Sordariomycetes</taxon>
        <taxon>Xylariomycetidae</taxon>
        <taxon>Xylariales</taxon>
        <taxon>Microdochiaceae</taxon>
        <taxon>Microdochium</taxon>
    </lineage>
</organism>